<comment type="caution">
    <text evidence="9">The sequence shown here is derived from an EMBL/GenBank/DDBJ whole genome shotgun (WGS) entry which is preliminary data.</text>
</comment>
<dbReference type="Proteomes" id="UP000288716">
    <property type="component" value="Unassembled WGS sequence"/>
</dbReference>
<dbReference type="SUPFAM" id="SSF47095">
    <property type="entry name" value="HMG-box"/>
    <property type="match status" value="1"/>
</dbReference>
<protein>
    <submittedName>
        <fullName evidence="9">SOX transcription factor-like protein</fullName>
    </submittedName>
</protein>
<evidence type="ECO:0000256" key="1">
    <source>
        <dbReference type="ARBA" id="ARBA00022553"/>
    </source>
</evidence>
<dbReference type="InterPro" id="IPR009071">
    <property type="entry name" value="HMG_box_dom"/>
</dbReference>
<evidence type="ECO:0000256" key="5">
    <source>
        <dbReference type="ARBA" id="ARBA00023242"/>
    </source>
</evidence>
<accession>A0A443SU78</accession>
<dbReference type="Gene3D" id="1.10.30.10">
    <property type="entry name" value="High mobility group box domain"/>
    <property type="match status" value="1"/>
</dbReference>
<name>A0A443SU78_9ACAR</name>
<keyword evidence="5 6" id="KW-0539">Nucleus</keyword>
<evidence type="ECO:0000256" key="6">
    <source>
        <dbReference type="PROSITE-ProRule" id="PRU00267"/>
    </source>
</evidence>
<evidence type="ECO:0000256" key="7">
    <source>
        <dbReference type="SAM" id="MobiDB-lite"/>
    </source>
</evidence>
<dbReference type="OrthoDB" id="2377365at2759"/>
<keyword evidence="3 6" id="KW-0238">DNA-binding</keyword>
<dbReference type="EMBL" id="NCKV01000274">
    <property type="protein sequence ID" value="RWS31086.1"/>
    <property type="molecule type" value="Genomic_DNA"/>
</dbReference>
<feature type="compositionally biased region" description="Pro residues" evidence="7">
    <location>
        <begin position="76"/>
        <end position="85"/>
    </location>
</feature>
<dbReference type="VEuPathDB" id="VectorBase:LDEU000954"/>
<dbReference type="InterPro" id="IPR036910">
    <property type="entry name" value="HMG_box_dom_sf"/>
</dbReference>
<dbReference type="CDD" id="cd21989">
    <property type="entry name" value="HMG-box_HBP2"/>
    <property type="match status" value="1"/>
</dbReference>
<gene>
    <name evidence="9" type="ORF">B4U80_05396</name>
</gene>
<dbReference type="PROSITE" id="PS50118">
    <property type="entry name" value="HMG_BOX_2"/>
    <property type="match status" value="1"/>
</dbReference>
<dbReference type="GO" id="GO:0000981">
    <property type="term" value="F:DNA-binding transcription factor activity, RNA polymerase II-specific"/>
    <property type="evidence" value="ECO:0007669"/>
    <property type="project" value="TreeGrafter"/>
</dbReference>
<feature type="region of interest" description="Disordered" evidence="7">
    <location>
        <begin position="73"/>
        <end position="153"/>
    </location>
</feature>
<dbReference type="GO" id="GO:0005634">
    <property type="term" value="C:nucleus"/>
    <property type="evidence" value="ECO:0007669"/>
    <property type="project" value="UniProtKB-UniRule"/>
</dbReference>
<keyword evidence="1" id="KW-0597">Phosphoprotein</keyword>
<organism evidence="9 10">
    <name type="scientific">Leptotrombidium deliense</name>
    <dbReference type="NCBI Taxonomy" id="299467"/>
    <lineage>
        <taxon>Eukaryota</taxon>
        <taxon>Metazoa</taxon>
        <taxon>Ecdysozoa</taxon>
        <taxon>Arthropoda</taxon>
        <taxon>Chelicerata</taxon>
        <taxon>Arachnida</taxon>
        <taxon>Acari</taxon>
        <taxon>Acariformes</taxon>
        <taxon>Trombidiformes</taxon>
        <taxon>Prostigmata</taxon>
        <taxon>Anystina</taxon>
        <taxon>Parasitengona</taxon>
        <taxon>Trombiculoidea</taxon>
        <taxon>Trombiculidae</taxon>
        <taxon>Leptotrombidium</taxon>
    </lineage>
</organism>
<keyword evidence="2" id="KW-0805">Transcription regulation</keyword>
<evidence type="ECO:0000313" key="9">
    <source>
        <dbReference type="EMBL" id="RWS31086.1"/>
    </source>
</evidence>
<feature type="compositionally biased region" description="Basic and acidic residues" evidence="7">
    <location>
        <begin position="115"/>
        <end position="124"/>
    </location>
</feature>
<evidence type="ECO:0000313" key="10">
    <source>
        <dbReference type="Proteomes" id="UP000288716"/>
    </source>
</evidence>
<evidence type="ECO:0000256" key="4">
    <source>
        <dbReference type="ARBA" id="ARBA00023163"/>
    </source>
</evidence>
<keyword evidence="4" id="KW-0804">Transcription</keyword>
<dbReference type="InterPro" id="IPR049523">
    <property type="entry name" value="BBX_HMG-box"/>
</dbReference>
<feature type="compositionally biased region" description="Polar residues" evidence="7">
    <location>
        <begin position="88"/>
        <end position="108"/>
    </location>
</feature>
<dbReference type="GO" id="GO:0000977">
    <property type="term" value="F:RNA polymerase II transcription regulatory region sequence-specific DNA binding"/>
    <property type="evidence" value="ECO:0007669"/>
    <property type="project" value="TreeGrafter"/>
</dbReference>
<feature type="compositionally biased region" description="Polar residues" evidence="7">
    <location>
        <begin position="125"/>
        <end position="139"/>
    </location>
</feature>
<feature type="domain" description="HMG box" evidence="8">
    <location>
        <begin position="1"/>
        <end position="65"/>
    </location>
</feature>
<proteinExistence type="predicted"/>
<dbReference type="PANTHER" id="PTHR13059:SF10">
    <property type="entry name" value="HMG BOX TRANSCRIPTION FACTOR BBX"/>
    <property type="match status" value="1"/>
</dbReference>
<dbReference type="AlphaFoldDB" id="A0A443SU78"/>
<evidence type="ECO:0000256" key="3">
    <source>
        <dbReference type="ARBA" id="ARBA00023125"/>
    </source>
</evidence>
<dbReference type="Pfam" id="PF00505">
    <property type="entry name" value="HMG_box"/>
    <property type="match status" value="1"/>
</dbReference>
<keyword evidence="10" id="KW-1185">Reference proteome</keyword>
<reference evidence="9 10" key="1">
    <citation type="journal article" date="2018" name="Gigascience">
        <title>Genomes of trombidid mites reveal novel predicted allergens and laterally-transferred genes associated with secondary metabolism.</title>
        <authorList>
            <person name="Dong X."/>
            <person name="Chaisiri K."/>
            <person name="Xia D."/>
            <person name="Armstrong S.D."/>
            <person name="Fang Y."/>
            <person name="Donnelly M.J."/>
            <person name="Kadowaki T."/>
            <person name="McGarry J.W."/>
            <person name="Darby A.C."/>
            <person name="Makepeace B.L."/>
        </authorList>
    </citation>
    <scope>NUCLEOTIDE SEQUENCE [LARGE SCALE GENOMIC DNA]</scope>
    <source>
        <strain evidence="9">UoL-UT</strain>
    </source>
</reference>
<dbReference type="PANTHER" id="PTHR13059">
    <property type="entry name" value="HMG-BOX TRANSCRIPTION FACTOR BBX"/>
    <property type="match status" value="1"/>
</dbReference>
<dbReference type="InterPro" id="IPR052412">
    <property type="entry name" value="CC-Dev_Transcription_Reg"/>
</dbReference>
<dbReference type="STRING" id="299467.A0A443SU78"/>
<sequence length="311" mass="34994">MNAFLIFCKRHRSVVKQKYPLLENRSITKILGEWWAALDIDQKHKYTELARQYKEAFMKANPHFKWYKTDIKAPAMQPPSPPPIAPRTENNNVASNSSLQQNVQTNSTPKPPKKRYLESREFKGSNHTNHTPVNTSAPQPETKRQKTPPLIGGPPILDIDTMNRVIENAFGANPSNNSIQRSNSVLSARNEKPMDERSGLGDRGIEKCAIKNHQVTTNNVPTASIQTAPNGVFRNTDANTSSHDKPLNLSSSKVLHTSNQQIIDHFIDKLLSTAPTVSKADELKNFIDIFSFLSVKVSETFFLMALKRHSE</sequence>
<feature type="DNA-binding region" description="HMG box" evidence="6">
    <location>
        <begin position="1"/>
        <end position="65"/>
    </location>
</feature>
<evidence type="ECO:0000259" key="8">
    <source>
        <dbReference type="PROSITE" id="PS50118"/>
    </source>
</evidence>
<evidence type="ECO:0000256" key="2">
    <source>
        <dbReference type="ARBA" id="ARBA00023015"/>
    </source>
</evidence>
<dbReference type="SMART" id="SM00398">
    <property type="entry name" value="HMG"/>
    <property type="match status" value="1"/>
</dbReference>